<feature type="compositionally biased region" description="Polar residues" evidence="1">
    <location>
        <begin position="10"/>
        <end position="22"/>
    </location>
</feature>
<comment type="caution">
    <text evidence="2">The sequence shown here is derived from an EMBL/GenBank/DDBJ whole genome shotgun (WGS) entry which is preliminary data.</text>
</comment>
<dbReference type="EMBL" id="VFPT01000001">
    <property type="protein sequence ID" value="TQM93618.1"/>
    <property type="molecule type" value="Genomic_DNA"/>
</dbReference>
<name>A0A543KEV8_9RHOB</name>
<evidence type="ECO:0000256" key="1">
    <source>
        <dbReference type="SAM" id="MobiDB-lite"/>
    </source>
</evidence>
<dbReference type="Proteomes" id="UP000320582">
    <property type="component" value="Unassembled WGS sequence"/>
</dbReference>
<protein>
    <submittedName>
        <fullName evidence="2">Uncharacterized protein</fullName>
    </submittedName>
</protein>
<sequence length="110" mass="11335">MTTAPRPRMTTLQAYASHGSTSYGEISPGRFAEIVKGDTPTAGEKVSVCQGLTEMPTTSINRDVAGELAVEVGVTRAALDARCQQLCGGALGAYAFPAVLPLPPKLTPGS</sequence>
<keyword evidence="3" id="KW-1185">Reference proteome</keyword>
<gene>
    <name evidence="2" type="ORF">BD293_2260</name>
</gene>
<proteinExistence type="predicted"/>
<accession>A0A543KEV8</accession>
<dbReference type="RefSeq" id="WP_142081660.1">
    <property type="nucleotide sequence ID" value="NZ_VFPT01000001.1"/>
</dbReference>
<organism evidence="2 3">
    <name type="scientific">Roseinatronobacter monicus</name>
    <dbReference type="NCBI Taxonomy" id="393481"/>
    <lineage>
        <taxon>Bacteria</taxon>
        <taxon>Pseudomonadati</taxon>
        <taxon>Pseudomonadota</taxon>
        <taxon>Alphaproteobacteria</taxon>
        <taxon>Rhodobacterales</taxon>
        <taxon>Paracoccaceae</taxon>
        <taxon>Roseinatronobacter</taxon>
    </lineage>
</organism>
<feature type="region of interest" description="Disordered" evidence="1">
    <location>
        <begin position="1"/>
        <end position="22"/>
    </location>
</feature>
<evidence type="ECO:0000313" key="3">
    <source>
        <dbReference type="Proteomes" id="UP000320582"/>
    </source>
</evidence>
<evidence type="ECO:0000313" key="2">
    <source>
        <dbReference type="EMBL" id="TQM93618.1"/>
    </source>
</evidence>
<reference evidence="2 3" key="1">
    <citation type="submission" date="2019-06" db="EMBL/GenBank/DDBJ databases">
        <title>Genomic Encyclopedia of Archaeal and Bacterial Type Strains, Phase II (KMG-II): from individual species to whole genera.</title>
        <authorList>
            <person name="Goeker M."/>
        </authorList>
    </citation>
    <scope>NUCLEOTIDE SEQUENCE [LARGE SCALE GENOMIC DNA]</scope>
    <source>
        <strain evidence="2 3">DSM 18423</strain>
    </source>
</reference>
<dbReference type="AlphaFoldDB" id="A0A543KEV8"/>